<dbReference type="FunFam" id="3.90.228.10:FF:000002">
    <property type="entry name" value="Poly [ADP-ribose] polymerase"/>
    <property type="match status" value="1"/>
</dbReference>
<comment type="catalytic activity">
    <reaction evidence="23">
        <text>L-glutamyl-[protein] + NAD(+) = 5-O-(ADP-D-ribosyl)-L-glutamyl-[protein] + nicotinamide</text>
        <dbReference type="Rhea" id="RHEA:58224"/>
        <dbReference type="Rhea" id="RHEA-COMP:10208"/>
        <dbReference type="Rhea" id="RHEA-COMP:15089"/>
        <dbReference type="ChEBI" id="CHEBI:17154"/>
        <dbReference type="ChEBI" id="CHEBI:29973"/>
        <dbReference type="ChEBI" id="CHEBI:57540"/>
        <dbReference type="ChEBI" id="CHEBI:142540"/>
    </reaction>
    <physiologicalReaction direction="left-to-right" evidence="23">
        <dbReference type="Rhea" id="RHEA:58225"/>
    </physiologicalReaction>
</comment>
<dbReference type="GO" id="GO:0006302">
    <property type="term" value="P:double-strand break repair"/>
    <property type="evidence" value="ECO:0007669"/>
    <property type="project" value="TreeGrafter"/>
</dbReference>
<dbReference type="Gene3D" id="3.90.640.80">
    <property type="match status" value="1"/>
</dbReference>
<organism evidence="36">
    <name type="scientific">Rodentolepis nana</name>
    <name type="common">Dwarf tapeworm</name>
    <name type="synonym">Hymenolepis nana</name>
    <dbReference type="NCBI Taxonomy" id="102285"/>
    <lineage>
        <taxon>Eukaryota</taxon>
        <taxon>Metazoa</taxon>
        <taxon>Spiralia</taxon>
        <taxon>Lophotrochozoa</taxon>
        <taxon>Platyhelminthes</taxon>
        <taxon>Cestoda</taxon>
        <taxon>Eucestoda</taxon>
        <taxon>Cyclophyllidea</taxon>
        <taxon>Hymenolepididae</taxon>
        <taxon>Rodentolepis</taxon>
    </lineage>
</organism>
<evidence type="ECO:0000256" key="29">
    <source>
        <dbReference type="ARBA" id="ARBA00048575"/>
    </source>
</evidence>
<dbReference type="Pfam" id="PF02877">
    <property type="entry name" value="PARP_reg"/>
    <property type="match status" value="1"/>
</dbReference>
<dbReference type="PROSITE" id="PS51059">
    <property type="entry name" value="PARP_CATALYTIC"/>
    <property type="match status" value="1"/>
</dbReference>
<dbReference type="InterPro" id="IPR004102">
    <property type="entry name" value="Poly(ADP-ribose)pol_reg_dom"/>
</dbReference>
<dbReference type="PANTHER" id="PTHR10459:SF112">
    <property type="entry name" value="POLY [ADP-RIBOSE] POLYMERASE 1"/>
    <property type="match status" value="1"/>
</dbReference>
<keyword evidence="16" id="KW-0862">Zinc</keyword>
<keyword evidence="13" id="KW-0677">Repeat</keyword>
<evidence type="ECO:0000256" key="28">
    <source>
        <dbReference type="ARBA" id="ARBA00048339"/>
    </source>
</evidence>
<evidence type="ECO:0000256" key="18">
    <source>
        <dbReference type="ARBA" id="ARBA00023015"/>
    </source>
</evidence>
<keyword evidence="10 30" id="KW-0808">Transferase</keyword>
<evidence type="ECO:0000256" key="26">
    <source>
        <dbReference type="ARBA" id="ARBA00033987"/>
    </source>
</evidence>
<evidence type="ECO:0000256" key="23">
    <source>
        <dbReference type="ARBA" id="ARBA00024159"/>
    </source>
</evidence>
<dbReference type="Pfam" id="PF05406">
    <property type="entry name" value="WGR"/>
    <property type="match status" value="1"/>
</dbReference>
<dbReference type="Gene3D" id="3.90.228.10">
    <property type="match status" value="1"/>
</dbReference>
<dbReference type="PANTHER" id="PTHR10459">
    <property type="entry name" value="DNA LIGASE"/>
    <property type="match status" value="1"/>
</dbReference>
<evidence type="ECO:0000256" key="15">
    <source>
        <dbReference type="ARBA" id="ARBA00022771"/>
    </source>
</evidence>
<comment type="catalytic activity">
    <reaction evidence="24">
        <text>L-aspartyl-[protein] + NAD(+) = 4-O-(ADP-D-ribosyl)-L-aspartyl-[protein] + nicotinamide</text>
        <dbReference type="Rhea" id="RHEA:54424"/>
        <dbReference type="Rhea" id="RHEA-COMP:9867"/>
        <dbReference type="Rhea" id="RHEA-COMP:13832"/>
        <dbReference type="ChEBI" id="CHEBI:17154"/>
        <dbReference type="ChEBI" id="CHEBI:29961"/>
        <dbReference type="ChEBI" id="CHEBI:57540"/>
        <dbReference type="ChEBI" id="CHEBI:138102"/>
    </reaction>
    <physiologicalReaction direction="left-to-right" evidence="24">
        <dbReference type="Rhea" id="RHEA:54425"/>
    </physiologicalReaction>
</comment>
<dbReference type="FunFam" id="1.20.142.10:FF:000001">
    <property type="entry name" value="Poly [ADP-ribose] polymerase"/>
    <property type="match status" value="1"/>
</dbReference>
<dbReference type="Proteomes" id="UP000278807">
    <property type="component" value="Unassembled WGS sequence"/>
</dbReference>
<keyword evidence="15" id="KW-0863">Zinc-finger</keyword>
<dbReference type="Pfam" id="PF21728">
    <property type="entry name" value="PADR1_N"/>
    <property type="match status" value="1"/>
</dbReference>
<gene>
    <name evidence="34" type="ORF">HNAJ_LOCUS4978</name>
</gene>
<dbReference type="GO" id="GO:0003677">
    <property type="term" value="F:DNA binding"/>
    <property type="evidence" value="ECO:0007669"/>
    <property type="project" value="UniProtKB-KW"/>
</dbReference>
<comment type="catalytic activity">
    <reaction evidence="28">
        <text>L-tyrosyl-[protein] + NAD(+) = O-(ADP-D-ribosyl)-L-tyrosyl-[protein] + nicotinamide + H(+)</text>
        <dbReference type="Rhea" id="RHEA:58236"/>
        <dbReference type="Rhea" id="RHEA-COMP:10136"/>
        <dbReference type="Rhea" id="RHEA-COMP:15092"/>
        <dbReference type="ChEBI" id="CHEBI:15378"/>
        <dbReference type="ChEBI" id="CHEBI:17154"/>
        <dbReference type="ChEBI" id="CHEBI:46858"/>
        <dbReference type="ChEBI" id="CHEBI:57540"/>
        <dbReference type="ChEBI" id="CHEBI:142557"/>
    </reaction>
    <physiologicalReaction direction="left-to-right" evidence="28">
        <dbReference type="Rhea" id="RHEA:58237"/>
    </physiologicalReaction>
</comment>
<evidence type="ECO:0000256" key="19">
    <source>
        <dbReference type="ARBA" id="ARBA00023027"/>
    </source>
</evidence>
<keyword evidence="20" id="KW-0238">DNA-binding</keyword>
<dbReference type="GO" id="GO:0008270">
    <property type="term" value="F:zinc ion binding"/>
    <property type="evidence" value="ECO:0007669"/>
    <property type="project" value="UniProtKB-KW"/>
</dbReference>
<dbReference type="InterPro" id="IPR036930">
    <property type="entry name" value="WGR_dom_sf"/>
</dbReference>
<comment type="similarity">
    <text evidence="25">Belongs to the ARTD/PARP family.</text>
</comment>
<evidence type="ECO:0000256" key="13">
    <source>
        <dbReference type="ARBA" id="ARBA00022737"/>
    </source>
</evidence>
<keyword evidence="17" id="KW-0391">Immunity</keyword>
<keyword evidence="6" id="KW-1017">Isopeptide bond</keyword>
<evidence type="ECO:0000259" key="33">
    <source>
        <dbReference type="PROSITE" id="PS51977"/>
    </source>
</evidence>
<reference evidence="36" key="1">
    <citation type="submission" date="2017-02" db="UniProtKB">
        <authorList>
            <consortium name="WormBaseParasite"/>
        </authorList>
    </citation>
    <scope>IDENTIFICATION</scope>
</reference>
<dbReference type="GO" id="GO:0045087">
    <property type="term" value="P:innate immune response"/>
    <property type="evidence" value="ECO:0007669"/>
    <property type="project" value="UniProtKB-KW"/>
</dbReference>
<keyword evidence="7" id="KW-0021">Allosteric enzyme</keyword>
<dbReference type="GO" id="GO:0003950">
    <property type="term" value="F:NAD+ poly-ADP-ribosyltransferase activity"/>
    <property type="evidence" value="ECO:0007669"/>
    <property type="project" value="UniProtKB-UniRule"/>
</dbReference>
<reference evidence="34 35" key="2">
    <citation type="submission" date="2018-11" db="EMBL/GenBank/DDBJ databases">
        <authorList>
            <consortium name="Pathogen Informatics"/>
        </authorList>
    </citation>
    <scope>NUCLEOTIDE SEQUENCE [LARGE SCALE GENOMIC DNA]</scope>
</reference>
<evidence type="ECO:0000313" key="35">
    <source>
        <dbReference type="Proteomes" id="UP000278807"/>
    </source>
</evidence>
<sequence length="778" mass="86132">MHHVEAQSDELWRLRDRLDEEVSTQALIGLLEYNDQAVPSGRSDLLDAVADAMSFGALPGCPDDGAPLRLADGGGGYCCSRLNNNWAPCLFSAPDSTSIKRRVFRVPKEYHDVPFLKSYKCKPRERLFAASTDTAIGVSSKGKFDAKKPLVGLHFLLDHGPFTDNLSQRDLAAKIRSLGGSILTSPARGGVFITTGGTEGVEGKLATKARSTGMRPLSCGRLLNKSAIKKFTSGDDVQKFLNEDPLASIWESAGTNSVSYFDHATVEPGSSTSMAKLEEGRVLQKMLVKGGAVVDPDSGLDHCASVATDSSGRLLTAVLGLVDLVRGSNSYYKLQVLRSDDEPRKHWVFRSWGRIGTDIGGSKVERFTTLDAASQNFQELFLEKTGNAWGTPKGKFLKLPRRFYPLDMEHFNPTDEETAKVTQITKVPSKLETRVQALINFLFDVASMTNALMEFEIDLRKMPLGKISRVQIQEAYSVLSDLSTLLSSNKALEGPAKSKLIGDTTRFYTLIPHDFGMKMPPLLDNLEVIKAKSGMLEDLLKIELAYSLMETGDSNVNPIDEHYEKLKNRIEPIERESEEFIRIAEYLRATHAPTHSTYTLDIVDIFSLSREGEADKFKALENRMMLWHGSRRTNFAGILAQGLRIAPPEAPSTGYMFGKGVYFSDMSSKSANYCYTSPTSARGCLLLCDVALGKVEECFSAKDSKLAKKFNSRKGVGATAPNPHTYYKDHETGVVYPIGEPVTSADVESDLLYNEYIVYDTAQIQQRYLVWVDFKYQF</sequence>
<dbReference type="SMART" id="SM00773">
    <property type="entry name" value="WGR"/>
    <property type="match status" value="1"/>
</dbReference>
<dbReference type="PROSITE" id="PS51977">
    <property type="entry name" value="WGR"/>
    <property type="match status" value="1"/>
</dbReference>
<keyword evidence="4" id="KW-0158">Chromosome</keyword>
<keyword evidence="22" id="KW-0539">Nucleus</keyword>
<dbReference type="Gene3D" id="1.20.142.10">
    <property type="entry name" value="Poly(ADP-ribose) polymerase, regulatory domain"/>
    <property type="match status" value="1"/>
</dbReference>
<evidence type="ECO:0000256" key="14">
    <source>
        <dbReference type="ARBA" id="ARBA00022765"/>
    </source>
</evidence>
<accession>A0A0R3TD41</accession>
<dbReference type="STRING" id="102285.A0A0R3TD41"/>
<dbReference type="GO" id="GO:1990404">
    <property type="term" value="F:NAD+-protein mono-ADP-ribosyltransferase activity"/>
    <property type="evidence" value="ECO:0007669"/>
    <property type="project" value="TreeGrafter"/>
</dbReference>
<keyword evidence="5" id="KW-0963">Cytoplasm</keyword>
<keyword evidence="18" id="KW-0805">Transcription regulation</keyword>
<evidence type="ECO:0000256" key="17">
    <source>
        <dbReference type="ARBA" id="ARBA00022859"/>
    </source>
</evidence>
<evidence type="ECO:0000256" key="9">
    <source>
        <dbReference type="ARBA" id="ARBA00022676"/>
    </source>
</evidence>
<evidence type="ECO:0000256" key="6">
    <source>
        <dbReference type="ARBA" id="ARBA00022499"/>
    </source>
</evidence>
<feature type="domain" description="PARP catalytic" evidence="31">
    <location>
        <begin position="557"/>
        <end position="778"/>
    </location>
</feature>
<evidence type="ECO:0000256" key="5">
    <source>
        <dbReference type="ARBA" id="ARBA00022490"/>
    </source>
</evidence>
<dbReference type="GO" id="GO:0005694">
    <property type="term" value="C:chromosome"/>
    <property type="evidence" value="ECO:0007669"/>
    <property type="project" value="UniProtKB-SubCell"/>
</dbReference>
<dbReference type="InterPro" id="IPR049296">
    <property type="entry name" value="PARP1-like_PADR1_N"/>
</dbReference>
<dbReference type="SUPFAM" id="SSF56399">
    <property type="entry name" value="ADP-ribosylation"/>
    <property type="match status" value="1"/>
</dbReference>
<dbReference type="EMBL" id="UZAE01003897">
    <property type="protein sequence ID" value="VDO00838.1"/>
    <property type="molecule type" value="Genomic_DNA"/>
</dbReference>
<dbReference type="CDD" id="cd01437">
    <property type="entry name" value="parp_like"/>
    <property type="match status" value="1"/>
</dbReference>
<evidence type="ECO:0000256" key="11">
    <source>
        <dbReference type="ARBA" id="ARBA00022695"/>
    </source>
</evidence>
<evidence type="ECO:0000256" key="27">
    <source>
        <dbReference type="ARBA" id="ARBA00048241"/>
    </source>
</evidence>
<evidence type="ECO:0000256" key="30">
    <source>
        <dbReference type="RuleBase" id="RU362114"/>
    </source>
</evidence>
<keyword evidence="21" id="KW-0804">Transcription</keyword>
<evidence type="ECO:0000256" key="1">
    <source>
        <dbReference type="ARBA" id="ARBA00004286"/>
    </source>
</evidence>
<dbReference type="SUPFAM" id="SSF142921">
    <property type="entry name" value="WGR domain-like"/>
    <property type="match status" value="1"/>
</dbReference>
<dbReference type="CDD" id="cd08001">
    <property type="entry name" value="WGR_PARP1_like"/>
    <property type="match status" value="1"/>
</dbReference>
<feature type="domain" description="WGR" evidence="33">
    <location>
        <begin position="303"/>
        <end position="403"/>
    </location>
</feature>
<keyword evidence="9 30" id="KW-0328">Glycosyltransferase</keyword>
<evidence type="ECO:0000256" key="7">
    <source>
        <dbReference type="ARBA" id="ARBA00022533"/>
    </source>
</evidence>
<evidence type="ECO:0000256" key="3">
    <source>
        <dbReference type="ARBA" id="ARBA00004604"/>
    </source>
</evidence>
<keyword evidence="35" id="KW-1185">Reference proteome</keyword>
<evidence type="ECO:0000256" key="4">
    <source>
        <dbReference type="ARBA" id="ARBA00022454"/>
    </source>
</evidence>
<keyword evidence="19 30" id="KW-0520">NAD</keyword>
<evidence type="ECO:0000256" key="16">
    <source>
        <dbReference type="ARBA" id="ARBA00022833"/>
    </source>
</evidence>
<dbReference type="SMART" id="SM01335">
    <property type="entry name" value="PADR1"/>
    <property type="match status" value="1"/>
</dbReference>
<evidence type="ECO:0000256" key="21">
    <source>
        <dbReference type="ARBA" id="ARBA00023163"/>
    </source>
</evidence>
<dbReference type="GO" id="GO:0005829">
    <property type="term" value="C:cytosol"/>
    <property type="evidence" value="ECO:0007669"/>
    <property type="project" value="UniProtKB-SubCell"/>
</dbReference>
<dbReference type="InterPro" id="IPR008893">
    <property type="entry name" value="WGR_domain"/>
</dbReference>
<evidence type="ECO:0000256" key="20">
    <source>
        <dbReference type="ARBA" id="ARBA00023125"/>
    </source>
</evidence>
<dbReference type="GO" id="GO:0005730">
    <property type="term" value="C:nucleolus"/>
    <property type="evidence" value="ECO:0007669"/>
    <property type="project" value="UniProtKB-SubCell"/>
</dbReference>
<dbReference type="InterPro" id="IPR012317">
    <property type="entry name" value="Poly(ADP-ribose)pol_cat_dom"/>
</dbReference>
<comment type="catalytic activity">
    <reaction evidence="27">
        <text>L-histidyl-[protein] + NAD(+) = N(tele)-(ADP-D-ribosyl)-L-histidyl-[protein] + nicotinamide + H(+)</text>
        <dbReference type="Rhea" id="RHEA:72071"/>
        <dbReference type="Rhea" id="RHEA-COMP:9745"/>
        <dbReference type="Rhea" id="RHEA-COMP:18085"/>
        <dbReference type="ChEBI" id="CHEBI:15378"/>
        <dbReference type="ChEBI" id="CHEBI:17154"/>
        <dbReference type="ChEBI" id="CHEBI:29979"/>
        <dbReference type="ChEBI" id="CHEBI:57540"/>
        <dbReference type="ChEBI" id="CHEBI:191398"/>
    </reaction>
    <physiologicalReaction direction="left-to-right" evidence="27">
        <dbReference type="Rhea" id="RHEA:72072"/>
    </physiologicalReaction>
</comment>
<protein>
    <recommendedName>
        <fullName evidence="30">Poly [ADP-ribose] polymerase</fullName>
        <shortName evidence="30">PARP</shortName>
        <ecNumber evidence="30">2.4.2.-</ecNumber>
    </recommendedName>
</protein>
<evidence type="ECO:0000256" key="22">
    <source>
        <dbReference type="ARBA" id="ARBA00023242"/>
    </source>
</evidence>
<dbReference type="GO" id="GO:0070212">
    <property type="term" value="P:protein poly-ADP-ribosylation"/>
    <property type="evidence" value="ECO:0007669"/>
    <property type="project" value="TreeGrafter"/>
</dbReference>
<feature type="domain" description="PARP alpha-helical" evidence="32">
    <location>
        <begin position="428"/>
        <end position="550"/>
    </location>
</feature>
<proteinExistence type="inferred from homology"/>
<dbReference type="PROSITE" id="PS52007">
    <property type="entry name" value="PADR1"/>
    <property type="match status" value="1"/>
</dbReference>
<keyword evidence="12" id="KW-0479">Metal-binding</keyword>
<evidence type="ECO:0000259" key="31">
    <source>
        <dbReference type="PROSITE" id="PS51059"/>
    </source>
</evidence>
<keyword evidence="11" id="KW-0548">Nucleotidyltransferase</keyword>
<dbReference type="InterPro" id="IPR050800">
    <property type="entry name" value="ARTD/PARP"/>
</dbReference>
<evidence type="ECO:0000256" key="24">
    <source>
        <dbReference type="ARBA" id="ARBA00024164"/>
    </source>
</evidence>
<dbReference type="GO" id="GO:0016779">
    <property type="term" value="F:nucleotidyltransferase activity"/>
    <property type="evidence" value="ECO:0007669"/>
    <property type="project" value="UniProtKB-KW"/>
</dbReference>
<keyword evidence="14" id="KW-0013">ADP-ribosylation</keyword>
<evidence type="ECO:0000256" key="25">
    <source>
        <dbReference type="ARBA" id="ARBA00024347"/>
    </source>
</evidence>
<dbReference type="AlphaFoldDB" id="A0A0R3TD41"/>
<comment type="catalytic activity">
    <reaction evidence="26">
        <text>NAD(+) + (ADP-D-ribosyl)n-acceptor = nicotinamide + (ADP-D-ribosyl)n+1-acceptor + H(+).</text>
        <dbReference type="EC" id="2.4.2.30"/>
    </reaction>
</comment>
<dbReference type="InterPro" id="IPR036616">
    <property type="entry name" value="Poly(ADP-ribose)pol_reg_dom_sf"/>
</dbReference>
<comment type="catalytic activity">
    <reaction evidence="29">
        <text>L-seryl-[protein] + NAD(+) = O-(ADP-D-ribosyl)-L-seryl-[protein] + nicotinamide + H(+)</text>
        <dbReference type="Rhea" id="RHEA:58232"/>
        <dbReference type="Rhea" id="RHEA-COMP:9863"/>
        <dbReference type="Rhea" id="RHEA-COMP:15091"/>
        <dbReference type="ChEBI" id="CHEBI:15378"/>
        <dbReference type="ChEBI" id="CHEBI:17154"/>
        <dbReference type="ChEBI" id="CHEBI:29999"/>
        <dbReference type="ChEBI" id="CHEBI:57540"/>
        <dbReference type="ChEBI" id="CHEBI:142556"/>
    </reaction>
    <physiologicalReaction direction="left-to-right" evidence="29">
        <dbReference type="Rhea" id="RHEA:58233"/>
    </physiologicalReaction>
</comment>
<dbReference type="PROSITE" id="PS51060">
    <property type="entry name" value="PARP_ALPHA_HD"/>
    <property type="match status" value="1"/>
</dbReference>
<dbReference type="SUPFAM" id="SSF47587">
    <property type="entry name" value="Domain of poly(ADP-ribose) polymerase"/>
    <property type="match status" value="1"/>
</dbReference>
<dbReference type="EC" id="2.4.2.-" evidence="30"/>
<name>A0A0R3TD41_RODNA</name>
<dbReference type="OrthoDB" id="429950at2759"/>
<evidence type="ECO:0000259" key="32">
    <source>
        <dbReference type="PROSITE" id="PS51060"/>
    </source>
</evidence>
<evidence type="ECO:0000256" key="2">
    <source>
        <dbReference type="ARBA" id="ARBA00004514"/>
    </source>
</evidence>
<evidence type="ECO:0000313" key="36">
    <source>
        <dbReference type="WBParaSite" id="HNAJ_0000498001-mRNA-1"/>
    </source>
</evidence>
<keyword evidence="8" id="KW-0399">Innate immunity</keyword>
<evidence type="ECO:0000256" key="12">
    <source>
        <dbReference type="ARBA" id="ARBA00022723"/>
    </source>
</evidence>
<dbReference type="WBParaSite" id="HNAJ_0000498001-mRNA-1">
    <property type="protein sequence ID" value="HNAJ_0000498001-mRNA-1"/>
    <property type="gene ID" value="HNAJ_0000498001"/>
</dbReference>
<evidence type="ECO:0000313" key="34">
    <source>
        <dbReference type="EMBL" id="VDO00838.1"/>
    </source>
</evidence>
<comment type="subcellular location">
    <subcellularLocation>
        <location evidence="1">Chromosome</location>
    </subcellularLocation>
    <subcellularLocation>
        <location evidence="2">Cytoplasm</location>
        <location evidence="2">Cytosol</location>
    </subcellularLocation>
    <subcellularLocation>
        <location evidence="3">Nucleus</location>
        <location evidence="3">Nucleolus</location>
    </subcellularLocation>
</comment>
<dbReference type="Pfam" id="PF00644">
    <property type="entry name" value="PARP"/>
    <property type="match status" value="1"/>
</dbReference>
<evidence type="ECO:0000256" key="8">
    <source>
        <dbReference type="ARBA" id="ARBA00022588"/>
    </source>
</evidence>
<evidence type="ECO:0000256" key="10">
    <source>
        <dbReference type="ARBA" id="ARBA00022679"/>
    </source>
</evidence>